<name>A0ABR7Q1K6_9BURK</name>
<sequence>MEMEARLGIKLNAQAQKADKLSSLAKFFRMTWSPRLAAKAKSMVTPVFATLIVEGVVASPKSIRRRCRDHSPRHDESRA</sequence>
<protein>
    <submittedName>
        <fullName evidence="1">Uncharacterized protein</fullName>
    </submittedName>
</protein>
<proteinExistence type="predicted"/>
<evidence type="ECO:0000313" key="1">
    <source>
        <dbReference type="EMBL" id="MBC8752425.1"/>
    </source>
</evidence>
<keyword evidence="2" id="KW-1185">Reference proteome</keyword>
<comment type="caution">
    <text evidence="1">The sequence shown here is derived from an EMBL/GenBank/DDBJ whole genome shotgun (WGS) entry which is preliminary data.</text>
</comment>
<dbReference type="EMBL" id="VZQQ01000102">
    <property type="protein sequence ID" value="MBC8752425.1"/>
    <property type="molecule type" value="Genomic_DNA"/>
</dbReference>
<gene>
    <name evidence="1" type="ORF">F6X42_40315</name>
</gene>
<dbReference type="RefSeq" id="WP_187639285.1">
    <property type="nucleotide sequence ID" value="NZ_VZQQ01000102.1"/>
</dbReference>
<dbReference type="Proteomes" id="UP000736373">
    <property type="component" value="Unassembled WGS sequence"/>
</dbReference>
<evidence type="ECO:0000313" key="2">
    <source>
        <dbReference type="Proteomes" id="UP000736373"/>
    </source>
</evidence>
<organism evidence="1 2">
    <name type="scientific">Paraburkholderia podalyriae</name>
    <dbReference type="NCBI Taxonomy" id="1938811"/>
    <lineage>
        <taxon>Bacteria</taxon>
        <taxon>Pseudomonadati</taxon>
        <taxon>Pseudomonadota</taxon>
        <taxon>Betaproteobacteria</taxon>
        <taxon>Burkholderiales</taxon>
        <taxon>Burkholderiaceae</taxon>
        <taxon>Paraburkholderia</taxon>
    </lineage>
</organism>
<accession>A0ABR7Q1K6</accession>
<reference evidence="1 2" key="1">
    <citation type="submission" date="2019-09" db="EMBL/GenBank/DDBJ databases">
        <title>Paraburkholderia podalyriae sp. nov., A South African Podalyria-associated rhizobium.</title>
        <authorList>
            <person name="Mavima L."/>
            <person name="Beukes C.W."/>
            <person name="Palmer M."/>
            <person name="De Meyer S.E."/>
            <person name="James E.K."/>
            <person name="Maluk M."/>
            <person name="Avontuur J.R."/>
            <person name="Chan W.Y."/>
            <person name="Venter S.N."/>
            <person name="Steenkamp E.T."/>
        </authorList>
    </citation>
    <scope>NUCLEOTIDE SEQUENCE [LARGE SCALE GENOMIC DNA]</scope>
    <source>
        <strain evidence="1 2">WC7.3b</strain>
    </source>
</reference>